<dbReference type="OrthoDB" id="418911at2759"/>
<dbReference type="InterPro" id="IPR011990">
    <property type="entry name" value="TPR-like_helical_dom_sf"/>
</dbReference>
<dbReference type="AlphaFoldDB" id="A0A811LSS4"/>
<comment type="caution">
    <text evidence="1">The sequence shown here is derived from an EMBL/GenBank/DDBJ whole genome shotgun (WGS) entry which is preliminary data.</text>
</comment>
<dbReference type="Proteomes" id="UP000614601">
    <property type="component" value="Unassembled WGS sequence"/>
</dbReference>
<evidence type="ECO:0000313" key="2">
    <source>
        <dbReference type="Proteomes" id="UP000614601"/>
    </source>
</evidence>
<gene>
    <name evidence="1" type="ORF">BOKJ2_LOCUS14284</name>
</gene>
<evidence type="ECO:0000313" key="1">
    <source>
        <dbReference type="EMBL" id="CAD5230723.1"/>
    </source>
</evidence>
<protein>
    <recommendedName>
        <fullName evidence="3">TPR_REGION domain-containing protein</fullName>
    </recommendedName>
</protein>
<dbReference type="EMBL" id="CAJFCW020000006">
    <property type="protein sequence ID" value="CAG9127903.1"/>
    <property type="molecule type" value="Genomic_DNA"/>
</dbReference>
<dbReference type="EMBL" id="CAJFDH010000006">
    <property type="protein sequence ID" value="CAD5230723.1"/>
    <property type="molecule type" value="Genomic_DNA"/>
</dbReference>
<evidence type="ECO:0008006" key="3">
    <source>
        <dbReference type="Google" id="ProtNLM"/>
    </source>
</evidence>
<name>A0A811LSS4_9BILA</name>
<dbReference type="Proteomes" id="UP000783686">
    <property type="component" value="Unassembled WGS sequence"/>
</dbReference>
<reference evidence="1" key="1">
    <citation type="submission" date="2020-09" db="EMBL/GenBank/DDBJ databases">
        <authorList>
            <person name="Kikuchi T."/>
        </authorList>
    </citation>
    <scope>NUCLEOTIDE SEQUENCE</scope>
    <source>
        <strain evidence="1">SH1</strain>
    </source>
</reference>
<organism evidence="1 2">
    <name type="scientific">Bursaphelenchus okinawaensis</name>
    <dbReference type="NCBI Taxonomy" id="465554"/>
    <lineage>
        <taxon>Eukaryota</taxon>
        <taxon>Metazoa</taxon>
        <taxon>Ecdysozoa</taxon>
        <taxon>Nematoda</taxon>
        <taxon>Chromadorea</taxon>
        <taxon>Rhabditida</taxon>
        <taxon>Tylenchina</taxon>
        <taxon>Tylenchomorpha</taxon>
        <taxon>Aphelenchoidea</taxon>
        <taxon>Aphelenchoididae</taxon>
        <taxon>Bursaphelenchus</taxon>
    </lineage>
</organism>
<dbReference type="Gene3D" id="1.25.40.10">
    <property type="entry name" value="Tetratricopeptide repeat domain"/>
    <property type="match status" value="1"/>
</dbReference>
<sequence length="133" mass="15182">MSDASGGDAEQIQQRQIELDNKIDSFSSLNYTDYHASSKTHVKEKAALFKALSHFEDGLVEELDKADNYEQDQEKLAKIYTHLGHVHLLALDWVKALSAYQKAYKSMGNKFSKDESCLYGLGLAFFHFRLYKP</sequence>
<accession>A0A811LSS4</accession>
<keyword evidence="2" id="KW-1185">Reference proteome</keyword>
<proteinExistence type="predicted"/>